<feature type="compositionally biased region" description="Basic and acidic residues" evidence="1">
    <location>
        <begin position="294"/>
        <end position="311"/>
    </location>
</feature>
<evidence type="ECO:0000313" key="3">
    <source>
        <dbReference type="Proteomes" id="UP000039865"/>
    </source>
</evidence>
<feature type="region of interest" description="Disordered" evidence="1">
    <location>
        <begin position="70"/>
        <end position="96"/>
    </location>
</feature>
<reference evidence="2 3" key="1">
    <citation type="submission" date="2014-06" db="EMBL/GenBank/DDBJ databases">
        <authorList>
            <person name="Swart Estienne"/>
        </authorList>
    </citation>
    <scope>NUCLEOTIDE SEQUENCE [LARGE SCALE GENOMIC DNA]</scope>
    <source>
        <strain evidence="2 3">130c</strain>
    </source>
</reference>
<dbReference type="AlphaFoldDB" id="A0A078AVD8"/>
<organism evidence="2 3">
    <name type="scientific">Stylonychia lemnae</name>
    <name type="common">Ciliate</name>
    <dbReference type="NCBI Taxonomy" id="5949"/>
    <lineage>
        <taxon>Eukaryota</taxon>
        <taxon>Sar</taxon>
        <taxon>Alveolata</taxon>
        <taxon>Ciliophora</taxon>
        <taxon>Intramacronucleata</taxon>
        <taxon>Spirotrichea</taxon>
        <taxon>Stichotrichia</taxon>
        <taxon>Sporadotrichida</taxon>
        <taxon>Oxytrichidae</taxon>
        <taxon>Stylonychinae</taxon>
        <taxon>Stylonychia</taxon>
    </lineage>
</organism>
<feature type="region of interest" description="Disordered" evidence="1">
    <location>
        <begin position="201"/>
        <end position="220"/>
    </location>
</feature>
<feature type="compositionally biased region" description="Polar residues" evidence="1">
    <location>
        <begin position="70"/>
        <end position="91"/>
    </location>
</feature>
<keyword evidence="3" id="KW-1185">Reference proteome</keyword>
<feature type="compositionally biased region" description="Polar residues" evidence="1">
    <location>
        <begin position="312"/>
        <end position="322"/>
    </location>
</feature>
<dbReference type="EMBL" id="CCKQ01013562">
    <property type="protein sequence ID" value="CDW85242.1"/>
    <property type="molecule type" value="Genomic_DNA"/>
</dbReference>
<feature type="compositionally biased region" description="Basic and acidic residues" evidence="1">
    <location>
        <begin position="323"/>
        <end position="334"/>
    </location>
</feature>
<proteinExistence type="predicted"/>
<feature type="region of interest" description="Disordered" evidence="1">
    <location>
        <begin position="294"/>
        <end position="358"/>
    </location>
</feature>
<evidence type="ECO:0000256" key="1">
    <source>
        <dbReference type="SAM" id="MobiDB-lite"/>
    </source>
</evidence>
<sequence>MSQIKLQSSVKTLTPALKNSQKYISQHDKHVTLPDGINSRKSSLIPLNQQPEFEIINQGKLENVKMFSDEASSSRIENNMSSNRESPQNQKFKQKKQSYLDFYDDHSNQENNRYQSNTYFINNKNHLNDKDYLNQDLGNNYRTELQTNTKMNDLSKIPSYVKRQASENKRISNQKYQQSKTFNMYVPTLGFIQTENINSDDQMSSLDRSQTSKGLKSSLVSRINYKSPENYVKSNTSSNGSPFNSNNFINNLSSLNNNSSKQGLATQQDIMQTRKSLQKFRTVKYQHPSLNKTDLEYLKEESKEYERDDNFNNRQQHPSTNNNRKEQTRTEEYKVNGGDVDQMGQNKKRPNSSNPYGMMAKKLNQRRLRQQFLNQPSGTSIFKDQFFAIQQPVLNYSSLNNRIVIENNSNSNNYQNSDLRSQQVSMGERLIQIIKDQNRIPDVQITYDKPHPAVNRLMSISDTQGITLSGQSILQPVLAMSQDQFKENQDENSNNEKFSGQEILIDSLIGGGLNMKELQQLNHLSQMLPRKSVLQNVKQNMSLTDKVLKKIQNNYKPSNIFKHFDIEKESKENIQSIKNQIKDDSIYLNLSKVSTSQKDQTNFINQVSTLFDNPTFYQKLCDQTDRLMHEQSQLKSTRDAVKSSYTNKLKSTIQQHRKNDSKSNTNIGLSNAATIQTTVNDNYVDENSKMMNKVKSMDQEILQLKYSRYLKEVDELNALKDYLAQRKNDLDIVAKQKIVDIIVSKQSELKTREKTFQQQTMAVANSDLL</sequence>
<protein>
    <submittedName>
        <fullName evidence="2">Uncharacterized protein</fullName>
    </submittedName>
</protein>
<dbReference type="InParanoid" id="A0A078AVD8"/>
<dbReference type="Proteomes" id="UP000039865">
    <property type="component" value="Unassembled WGS sequence"/>
</dbReference>
<evidence type="ECO:0000313" key="2">
    <source>
        <dbReference type="EMBL" id="CDW85242.1"/>
    </source>
</evidence>
<gene>
    <name evidence="2" type="primary">Contig12060.g12895</name>
    <name evidence="2" type="ORF">STYLEM_14315</name>
</gene>
<name>A0A078AVD8_STYLE</name>
<accession>A0A078AVD8</accession>